<name>A0A6H1Z9P6_9ZZZZ</name>
<evidence type="ECO:0000313" key="3">
    <source>
        <dbReference type="EMBL" id="QJA73572.1"/>
    </source>
</evidence>
<protein>
    <submittedName>
        <fullName evidence="2">Uncharacterized protein</fullName>
    </submittedName>
</protein>
<proteinExistence type="predicted"/>
<keyword evidence="1" id="KW-0175">Coiled coil</keyword>
<evidence type="ECO:0000313" key="4">
    <source>
        <dbReference type="EMBL" id="QJH94460.1"/>
    </source>
</evidence>
<reference evidence="2" key="1">
    <citation type="submission" date="2020-03" db="EMBL/GenBank/DDBJ databases">
        <title>The deep terrestrial virosphere.</title>
        <authorList>
            <person name="Holmfeldt K."/>
            <person name="Nilsson E."/>
            <person name="Simone D."/>
            <person name="Lopez-Fernandez M."/>
            <person name="Wu X."/>
            <person name="de Brujin I."/>
            <person name="Lundin D."/>
            <person name="Andersson A."/>
            <person name="Bertilsson S."/>
            <person name="Dopson M."/>
        </authorList>
    </citation>
    <scope>NUCLEOTIDE SEQUENCE</scope>
    <source>
        <strain evidence="3">MM415A02304</strain>
        <strain evidence="2">TM448A00090</strain>
        <strain evidence="4">TM448B00221</strain>
    </source>
</reference>
<organism evidence="2">
    <name type="scientific">viral metagenome</name>
    <dbReference type="NCBI Taxonomy" id="1070528"/>
    <lineage>
        <taxon>unclassified sequences</taxon>
        <taxon>metagenomes</taxon>
        <taxon>organismal metagenomes</taxon>
    </lineage>
</organism>
<sequence length="274" mass="32505">MTKKELKEMFGNMTTTRLLEKAHSYRGYMIGGQEKLTYVLCYLKMAGKFREIPRFKKSTWDDFLIAEFNIRPRTYQRWELAWFMFPEVSKKYNPGLAPSIQRKCGTAKIKEVMKEIDIKESEVKKPLQNFQIQEIVDKYRKPEVERPTRPAVVELQEQRDRNGKTIIDLTTVQEKQNQQITKLKEAVRATKEKEDEEIKKLKEENVKLRESLKVRDVEIVRLKKVDHEKDGIIKAKDGEIATLKRDMEMWKELKAVIQPYFLSGKDKDDTPRQM</sequence>
<dbReference type="EMBL" id="MT143974">
    <property type="protein sequence ID" value="QJA44258.1"/>
    <property type="molecule type" value="Genomic_DNA"/>
</dbReference>
<dbReference type="EMBL" id="MT144601">
    <property type="protein sequence ID" value="QJH94460.1"/>
    <property type="molecule type" value="Genomic_DNA"/>
</dbReference>
<evidence type="ECO:0000313" key="2">
    <source>
        <dbReference type="EMBL" id="QJA44258.1"/>
    </source>
</evidence>
<dbReference type="EMBL" id="MT142037">
    <property type="protein sequence ID" value="QJA73572.1"/>
    <property type="molecule type" value="Genomic_DNA"/>
</dbReference>
<gene>
    <name evidence="3" type="ORF">MM415A02304_0002</name>
    <name evidence="2" type="ORF">TM448A00090_0090</name>
    <name evidence="4" type="ORF">TM448B00221_0014</name>
</gene>
<accession>A0A6H1Z9P6</accession>
<dbReference type="AlphaFoldDB" id="A0A6H1Z9P6"/>
<evidence type="ECO:0000256" key="1">
    <source>
        <dbReference type="SAM" id="Coils"/>
    </source>
</evidence>
<feature type="coiled-coil region" evidence="1">
    <location>
        <begin position="173"/>
        <end position="211"/>
    </location>
</feature>